<name>A0A8I0AMB2_9FIRM</name>
<organism evidence="2 3">
    <name type="scientific">Coprococcus hominis</name>
    <name type="common">ex Liu et al. 2022</name>
    <dbReference type="NCBI Taxonomy" id="2763039"/>
    <lineage>
        <taxon>Bacteria</taxon>
        <taxon>Bacillati</taxon>
        <taxon>Bacillota</taxon>
        <taxon>Clostridia</taxon>
        <taxon>Lachnospirales</taxon>
        <taxon>Lachnospiraceae</taxon>
        <taxon>Coprococcus</taxon>
    </lineage>
</organism>
<keyword evidence="3" id="KW-1185">Reference proteome</keyword>
<proteinExistence type="predicted"/>
<evidence type="ECO:0000313" key="3">
    <source>
        <dbReference type="Proteomes" id="UP000615234"/>
    </source>
</evidence>
<dbReference type="InterPro" id="IPR043770">
    <property type="entry name" value="DUF5716_C"/>
</dbReference>
<evidence type="ECO:0000259" key="1">
    <source>
        <dbReference type="Pfam" id="PF18980"/>
    </source>
</evidence>
<dbReference type="EMBL" id="JACOOX010000004">
    <property type="protein sequence ID" value="MBC5663021.1"/>
    <property type="molecule type" value="Genomic_DNA"/>
</dbReference>
<comment type="caution">
    <text evidence="2">The sequence shown here is derived from an EMBL/GenBank/DDBJ whole genome shotgun (WGS) entry which is preliminary data.</text>
</comment>
<dbReference type="AlphaFoldDB" id="A0A8I0AMB2"/>
<dbReference type="RefSeq" id="WP_021943430.1">
    <property type="nucleotide sequence ID" value="NZ_JACOOX010000004.1"/>
</dbReference>
<reference evidence="2 3" key="1">
    <citation type="submission" date="2020-08" db="EMBL/GenBank/DDBJ databases">
        <title>Genome public.</title>
        <authorList>
            <person name="Liu C."/>
            <person name="Sun Q."/>
        </authorList>
    </citation>
    <scope>NUCLEOTIDE SEQUENCE [LARGE SCALE GENOMIC DNA]</scope>
    <source>
        <strain evidence="2 3">NSJ-10</strain>
    </source>
</reference>
<feature type="domain" description="DUF5716" evidence="1">
    <location>
        <begin position="132"/>
        <end position="427"/>
    </location>
</feature>
<gene>
    <name evidence="2" type="ORF">H8S09_08965</name>
</gene>
<accession>A0A8I0AMB2</accession>
<sequence>MTEHPLYLGLDLSPEYTQLSYYKLDEGVPESICHSDSKDTYLLPNIMFYTDKYKDGTGAKDESGWSVGAVAAGKRFKEDGVVVDRIYQKTIINEDTEIYGTSYKAKDLLVKMLLLHIREFTKQFESYEIRRLVVTIADADIHIIKAVQELQGALHLSDEQFEITSHIDSGIYYIFNQPESLRNNSVVLFDFNSSGLDYYRFDITHNKSPEIVDVFHQNLKDRLTFSAFKKDDEELDEQFAAICQELLAETYVSSVFLTGIGFADNWLKESATILCQGRRVFVGQNIYTKGACYRAFGDRHSKVLDRYLIRSEYTVGFDIGISLNDDSKTFVPITRGGQEWFHTKGKLYIFPDESNQVELIYRNILTGDYDKEHIEIHGLPKRPPKTTKISLEAEFYSAEKGAVVIRDEGFGTMFPTTNKIYRKEFDLKWEK</sequence>
<dbReference type="Proteomes" id="UP000615234">
    <property type="component" value="Unassembled WGS sequence"/>
</dbReference>
<protein>
    <recommendedName>
        <fullName evidence="1">DUF5716 domain-containing protein</fullName>
    </recommendedName>
</protein>
<dbReference type="Pfam" id="PF18980">
    <property type="entry name" value="DUF5716_C"/>
    <property type="match status" value="1"/>
</dbReference>
<evidence type="ECO:0000313" key="2">
    <source>
        <dbReference type="EMBL" id="MBC5663021.1"/>
    </source>
</evidence>